<organism evidence="1 2">
    <name type="scientific">Hibiscus sabdariffa</name>
    <name type="common">roselle</name>
    <dbReference type="NCBI Taxonomy" id="183260"/>
    <lineage>
        <taxon>Eukaryota</taxon>
        <taxon>Viridiplantae</taxon>
        <taxon>Streptophyta</taxon>
        <taxon>Embryophyta</taxon>
        <taxon>Tracheophyta</taxon>
        <taxon>Spermatophyta</taxon>
        <taxon>Magnoliopsida</taxon>
        <taxon>eudicotyledons</taxon>
        <taxon>Gunneridae</taxon>
        <taxon>Pentapetalae</taxon>
        <taxon>rosids</taxon>
        <taxon>malvids</taxon>
        <taxon>Malvales</taxon>
        <taxon>Malvaceae</taxon>
        <taxon>Malvoideae</taxon>
        <taxon>Hibiscus</taxon>
    </lineage>
</organism>
<gene>
    <name evidence="1" type="ORF">V6N11_082666</name>
</gene>
<reference evidence="1 2" key="1">
    <citation type="journal article" date="2024" name="G3 (Bethesda)">
        <title>Genome assembly of Hibiscus sabdariffa L. provides insights into metabolisms of medicinal natural products.</title>
        <authorList>
            <person name="Kim T."/>
        </authorList>
    </citation>
    <scope>NUCLEOTIDE SEQUENCE [LARGE SCALE GENOMIC DNA]</scope>
    <source>
        <strain evidence="1">TK-2024</strain>
        <tissue evidence="1">Old leaves</tissue>
    </source>
</reference>
<comment type="caution">
    <text evidence="1">The sequence shown here is derived from an EMBL/GenBank/DDBJ whole genome shotgun (WGS) entry which is preliminary data.</text>
</comment>
<dbReference type="Proteomes" id="UP001396334">
    <property type="component" value="Unassembled WGS sequence"/>
</dbReference>
<protein>
    <submittedName>
        <fullName evidence="1">Uncharacterized protein</fullName>
    </submittedName>
</protein>
<evidence type="ECO:0000313" key="1">
    <source>
        <dbReference type="EMBL" id="KAK8985049.1"/>
    </source>
</evidence>
<keyword evidence="2" id="KW-1185">Reference proteome</keyword>
<accession>A0ABR2P9E7</accession>
<evidence type="ECO:0000313" key="2">
    <source>
        <dbReference type="Proteomes" id="UP001396334"/>
    </source>
</evidence>
<name>A0ABR2P9E7_9ROSI</name>
<dbReference type="EMBL" id="JBBPBN010000072">
    <property type="protein sequence ID" value="KAK8985049.1"/>
    <property type="molecule type" value="Genomic_DNA"/>
</dbReference>
<proteinExistence type="predicted"/>
<sequence>MCQQMKKNRRRKPKIRSNKIRHLLWVVGMVQERRRGRGSPPLKPRKKLKVSSKFLLKFMEDKEKEELEEGVSNLSYLGDVRMNLSCMEKGALTSLWFLEEFELFK</sequence>